<organism evidence="8 9">
    <name type="scientific">Saccharothrix carnea</name>
    <dbReference type="NCBI Taxonomy" id="1280637"/>
    <lineage>
        <taxon>Bacteria</taxon>
        <taxon>Bacillati</taxon>
        <taxon>Actinomycetota</taxon>
        <taxon>Actinomycetes</taxon>
        <taxon>Pseudonocardiales</taxon>
        <taxon>Pseudonocardiaceae</taxon>
        <taxon>Saccharothrix</taxon>
    </lineage>
</organism>
<keyword evidence="5 6" id="KW-0460">Magnesium</keyword>
<evidence type="ECO:0000256" key="6">
    <source>
        <dbReference type="HAMAP-Rule" id="MF_00265"/>
    </source>
</evidence>
<dbReference type="OrthoDB" id="4750219at2"/>
<keyword evidence="4 6" id="KW-0378">Hydrolase</keyword>
<feature type="domain" description="PIN" evidence="7">
    <location>
        <begin position="2"/>
        <end position="121"/>
    </location>
</feature>
<evidence type="ECO:0000313" key="8">
    <source>
        <dbReference type="EMBL" id="PSL55403.1"/>
    </source>
</evidence>
<dbReference type="Pfam" id="PF01850">
    <property type="entry name" value="PIN"/>
    <property type="match status" value="1"/>
</dbReference>
<comment type="cofactor">
    <cofactor evidence="6">
        <name>Mg(2+)</name>
        <dbReference type="ChEBI" id="CHEBI:18420"/>
    </cofactor>
</comment>
<keyword evidence="1 6" id="KW-1277">Toxin-antitoxin system</keyword>
<comment type="function">
    <text evidence="6">Toxic component of a toxin-antitoxin (TA) system. An RNase.</text>
</comment>
<dbReference type="RefSeq" id="WP_106616268.1">
    <property type="nucleotide sequence ID" value="NZ_PYAX01000005.1"/>
</dbReference>
<feature type="binding site" evidence="6">
    <location>
        <position position="93"/>
    </location>
    <ligand>
        <name>Mg(2+)</name>
        <dbReference type="ChEBI" id="CHEBI:18420"/>
    </ligand>
</feature>
<keyword evidence="2 6" id="KW-0540">Nuclease</keyword>
<evidence type="ECO:0000256" key="5">
    <source>
        <dbReference type="ARBA" id="ARBA00022842"/>
    </source>
</evidence>
<dbReference type="InterPro" id="IPR029060">
    <property type="entry name" value="PIN-like_dom_sf"/>
</dbReference>
<dbReference type="EMBL" id="PYAX01000005">
    <property type="protein sequence ID" value="PSL55403.1"/>
    <property type="molecule type" value="Genomic_DNA"/>
</dbReference>
<reference evidence="8 9" key="1">
    <citation type="submission" date="2018-03" db="EMBL/GenBank/DDBJ databases">
        <title>Genomic Encyclopedia of Type Strains, Phase III (KMG-III): the genomes of soil and plant-associated and newly described type strains.</title>
        <authorList>
            <person name="Whitman W."/>
        </authorList>
    </citation>
    <scope>NUCLEOTIDE SEQUENCE [LARGE SCALE GENOMIC DNA]</scope>
    <source>
        <strain evidence="8 9">CGMCC 4.7097</strain>
    </source>
</reference>
<protein>
    <recommendedName>
        <fullName evidence="6">Ribonuclease VapC</fullName>
        <shortName evidence="6">RNase VapC</shortName>
        <ecNumber evidence="6">3.1.-.-</ecNumber>
    </recommendedName>
    <alternativeName>
        <fullName evidence="6">Toxin VapC</fullName>
    </alternativeName>
</protein>
<comment type="caution">
    <text evidence="8">The sequence shown here is derived from an EMBL/GenBank/DDBJ whole genome shotgun (WGS) entry which is preliminary data.</text>
</comment>
<gene>
    <name evidence="6" type="primary">vapC</name>
    <name evidence="8" type="ORF">B0I31_105365</name>
</gene>
<evidence type="ECO:0000313" key="9">
    <source>
        <dbReference type="Proteomes" id="UP000241118"/>
    </source>
</evidence>
<dbReference type="SUPFAM" id="SSF88723">
    <property type="entry name" value="PIN domain-like"/>
    <property type="match status" value="1"/>
</dbReference>
<accession>A0A2P8IAA4</accession>
<keyword evidence="9" id="KW-1185">Reference proteome</keyword>
<dbReference type="CDD" id="cd09874">
    <property type="entry name" value="PIN_MT3492-like"/>
    <property type="match status" value="1"/>
</dbReference>
<dbReference type="InterPro" id="IPR002716">
    <property type="entry name" value="PIN_dom"/>
</dbReference>
<dbReference type="Proteomes" id="UP000241118">
    <property type="component" value="Unassembled WGS sequence"/>
</dbReference>
<dbReference type="EC" id="3.1.-.-" evidence="6"/>
<evidence type="ECO:0000256" key="2">
    <source>
        <dbReference type="ARBA" id="ARBA00022722"/>
    </source>
</evidence>
<sequence>MIYLDTSALVKLTRREPGTTELFEWLNADHRLGVRRVSSVLAEVELTRALRRSSPKALVNVPVVLSDLYLVEITAVVRQTAASYDDPLLRSLDAIHLATAQMLTGGLDAFVTYDKRLLEAAAGVGLTVAAPGLYDG</sequence>
<dbReference type="HAMAP" id="MF_00265">
    <property type="entry name" value="VapC_Nob1"/>
    <property type="match status" value="1"/>
</dbReference>
<evidence type="ECO:0000256" key="1">
    <source>
        <dbReference type="ARBA" id="ARBA00022649"/>
    </source>
</evidence>
<dbReference type="GO" id="GO:0004540">
    <property type="term" value="F:RNA nuclease activity"/>
    <property type="evidence" value="ECO:0007669"/>
    <property type="project" value="InterPro"/>
</dbReference>
<name>A0A2P8IAA4_SACCR</name>
<dbReference type="InterPro" id="IPR022907">
    <property type="entry name" value="VapC_family"/>
</dbReference>
<evidence type="ECO:0000256" key="4">
    <source>
        <dbReference type="ARBA" id="ARBA00022801"/>
    </source>
</evidence>
<dbReference type="AlphaFoldDB" id="A0A2P8IAA4"/>
<keyword evidence="3 6" id="KW-0479">Metal-binding</keyword>
<dbReference type="GO" id="GO:0016787">
    <property type="term" value="F:hydrolase activity"/>
    <property type="evidence" value="ECO:0007669"/>
    <property type="project" value="UniProtKB-KW"/>
</dbReference>
<dbReference type="GO" id="GO:0000287">
    <property type="term" value="F:magnesium ion binding"/>
    <property type="evidence" value="ECO:0007669"/>
    <property type="project" value="UniProtKB-UniRule"/>
</dbReference>
<evidence type="ECO:0000259" key="7">
    <source>
        <dbReference type="Pfam" id="PF01850"/>
    </source>
</evidence>
<feature type="binding site" evidence="6">
    <location>
        <position position="5"/>
    </location>
    <ligand>
        <name>Mg(2+)</name>
        <dbReference type="ChEBI" id="CHEBI:18420"/>
    </ligand>
</feature>
<proteinExistence type="inferred from homology"/>
<dbReference type="Gene3D" id="3.40.50.1010">
    <property type="entry name" value="5'-nuclease"/>
    <property type="match status" value="1"/>
</dbReference>
<dbReference type="GO" id="GO:0090729">
    <property type="term" value="F:toxin activity"/>
    <property type="evidence" value="ECO:0007669"/>
    <property type="project" value="UniProtKB-KW"/>
</dbReference>
<keyword evidence="6" id="KW-0800">Toxin</keyword>
<evidence type="ECO:0000256" key="3">
    <source>
        <dbReference type="ARBA" id="ARBA00022723"/>
    </source>
</evidence>
<comment type="similarity">
    <text evidence="6">Belongs to the PINc/VapC protein family.</text>
</comment>